<feature type="region of interest" description="Disordered" evidence="1">
    <location>
        <begin position="151"/>
        <end position="197"/>
    </location>
</feature>
<evidence type="ECO:0000313" key="4">
    <source>
        <dbReference type="Proteomes" id="UP000799753"/>
    </source>
</evidence>
<feature type="signal peptide" evidence="2">
    <location>
        <begin position="1"/>
        <end position="21"/>
    </location>
</feature>
<evidence type="ECO:0000256" key="2">
    <source>
        <dbReference type="SAM" id="SignalP"/>
    </source>
</evidence>
<dbReference type="EMBL" id="MU006796">
    <property type="protein sequence ID" value="KAF2636821.1"/>
    <property type="molecule type" value="Genomic_DNA"/>
</dbReference>
<organism evidence="3 4">
    <name type="scientific">Massarina eburnea CBS 473.64</name>
    <dbReference type="NCBI Taxonomy" id="1395130"/>
    <lineage>
        <taxon>Eukaryota</taxon>
        <taxon>Fungi</taxon>
        <taxon>Dikarya</taxon>
        <taxon>Ascomycota</taxon>
        <taxon>Pezizomycotina</taxon>
        <taxon>Dothideomycetes</taxon>
        <taxon>Pleosporomycetidae</taxon>
        <taxon>Pleosporales</taxon>
        <taxon>Massarineae</taxon>
        <taxon>Massarinaceae</taxon>
        <taxon>Massarina</taxon>
    </lineage>
</organism>
<keyword evidence="4" id="KW-1185">Reference proteome</keyword>
<sequence>MFSFLALAISIATISIQPIQAINWRIIPCAKGFGDDNGCTSCSRNNSIAITSWDNATTVKNFHMESAASKSGAGYDVWWNIHQPVQGCRVLLFEPYNTDRGSVNQDLSGNVVLSVAHGGCYFSNVGSRGISAGACCHGDCLTAGAVMGGKKKRSRHSIRYPSTDAKARRAWSNPNPNSPPSAPPKEDPGITCSEPRADGFSYTKSGKQVVSGDTLNCGQSVSCSRSTSLSVSVGSTLTNEKSVTKSEGNTVSLNVETGFKMWPIGPEVSVSTGFSHDWSKTVTEGMSMTESKNVTDTLTLEFTLGGNIDYNGWFTPTLNCQSYKMKCTGDVELAVEKCEPALDGNNKPAGESGIMVIG</sequence>
<keyword evidence="2" id="KW-0732">Signal</keyword>
<name>A0A6A6RQF2_9PLEO</name>
<evidence type="ECO:0000313" key="3">
    <source>
        <dbReference type="EMBL" id="KAF2636821.1"/>
    </source>
</evidence>
<feature type="chain" id="PRO_5025396184" evidence="2">
    <location>
        <begin position="22"/>
        <end position="358"/>
    </location>
</feature>
<gene>
    <name evidence="3" type="ORF">P280DRAFT_483421</name>
</gene>
<accession>A0A6A6RQF2</accession>
<dbReference type="AlphaFoldDB" id="A0A6A6RQF2"/>
<evidence type="ECO:0000256" key="1">
    <source>
        <dbReference type="SAM" id="MobiDB-lite"/>
    </source>
</evidence>
<dbReference type="Proteomes" id="UP000799753">
    <property type="component" value="Unassembled WGS sequence"/>
</dbReference>
<proteinExistence type="predicted"/>
<dbReference type="OrthoDB" id="3777639at2759"/>
<protein>
    <submittedName>
        <fullName evidence="3">Uncharacterized protein</fullName>
    </submittedName>
</protein>
<reference evidence="3" key="1">
    <citation type="journal article" date="2020" name="Stud. Mycol.">
        <title>101 Dothideomycetes genomes: a test case for predicting lifestyles and emergence of pathogens.</title>
        <authorList>
            <person name="Haridas S."/>
            <person name="Albert R."/>
            <person name="Binder M."/>
            <person name="Bloem J."/>
            <person name="Labutti K."/>
            <person name="Salamov A."/>
            <person name="Andreopoulos B."/>
            <person name="Baker S."/>
            <person name="Barry K."/>
            <person name="Bills G."/>
            <person name="Bluhm B."/>
            <person name="Cannon C."/>
            <person name="Castanera R."/>
            <person name="Culley D."/>
            <person name="Daum C."/>
            <person name="Ezra D."/>
            <person name="Gonzalez J."/>
            <person name="Henrissat B."/>
            <person name="Kuo A."/>
            <person name="Liang C."/>
            <person name="Lipzen A."/>
            <person name="Lutzoni F."/>
            <person name="Magnuson J."/>
            <person name="Mondo S."/>
            <person name="Nolan M."/>
            <person name="Ohm R."/>
            <person name="Pangilinan J."/>
            <person name="Park H.-J."/>
            <person name="Ramirez L."/>
            <person name="Alfaro M."/>
            <person name="Sun H."/>
            <person name="Tritt A."/>
            <person name="Yoshinaga Y."/>
            <person name="Zwiers L.-H."/>
            <person name="Turgeon B."/>
            <person name="Goodwin S."/>
            <person name="Spatafora J."/>
            <person name="Crous P."/>
            <person name="Grigoriev I."/>
        </authorList>
    </citation>
    <scope>NUCLEOTIDE SEQUENCE</scope>
    <source>
        <strain evidence="3">CBS 473.64</strain>
    </source>
</reference>